<sequence>MSQKWIYKPEPDEDIVDGLISSIGFGTLESKLLVLRGIDNYQSAREFFKPNGNDFHSPFLMADMQKAVERIATAIENGEKILVYGDYDVDGTTSVALMYLYLSKIVDKKYLDFYIPDRNVEGYGISTEGIDFAKENGFSLIIALDCGIKSIDKIEYANKLKVDFIICDHHLPGDEIPKAVAVLDPKRKDCRYPYKELSGCGVGFKLCQGLNTIYKIPENELFELTDLLAISIASDIVAMTGENRVLAKQGLKFLRKTRKFGLRLLIPEEKLAHFEISNIVFDIAPKINAAGRISHAKASVELMISDNLKQAQQIVDEIINLNDERREMDHTITQSAMNQVESSTESSYSTIVYDPSWNKGVIGIVASRLIESHFKPTLVFTDGNNGEMVASARSVSDFDIHEALDYCSDLFQKFGGHQAAAGLSMDKENFEVFKIMFEGYVRDNIQEHQKEPSIYIDSVINIDDLNREFYNFHRKLAPFGPKNMKPVLVLKDIKVAGYVRLMGKDGNHLKFFVHQPSTNRNIECIGFKLGVYAEDFRTKSFDLAFTVEENHWKGNVSYFLNIRDVKFHS</sequence>
<dbReference type="AlphaFoldDB" id="A0A1T5ED57"/>
<dbReference type="InterPro" id="IPR001667">
    <property type="entry name" value="DDH_dom"/>
</dbReference>
<dbReference type="InterPro" id="IPR041122">
    <property type="entry name" value="RecJ_OB"/>
</dbReference>
<reference evidence="9 10" key="1">
    <citation type="submission" date="2017-02" db="EMBL/GenBank/DDBJ databases">
        <authorList>
            <person name="Peterson S.W."/>
        </authorList>
    </citation>
    <scope>NUCLEOTIDE SEQUENCE [LARGE SCALE GENOMIC DNA]</scope>
    <source>
        <strain evidence="9 10">DSM 22323</strain>
    </source>
</reference>
<comment type="similarity">
    <text evidence="1">Belongs to the RecJ family.</text>
</comment>
<dbReference type="EMBL" id="FUYZ01000003">
    <property type="protein sequence ID" value="SKB81823.1"/>
    <property type="molecule type" value="Genomic_DNA"/>
</dbReference>
<dbReference type="InterPro" id="IPR038763">
    <property type="entry name" value="DHH_sf"/>
</dbReference>
<proteinExistence type="inferred from homology"/>
<dbReference type="Gene3D" id="3.10.310.30">
    <property type="match status" value="1"/>
</dbReference>
<feature type="domain" description="DHHA1" evidence="7">
    <location>
        <begin position="353"/>
        <end position="441"/>
    </location>
</feature>
<dbReference type="PANTHER" id="PTHR30255">
    <property type="entry name" value="SINGLE-STRANDED-DNA-SPECIFIC EXONUCLEASE RECJ"/>
    <property type="match status" value="1"/>
</dbReference>
<evidence type="ECO:0000256" key="3">
    <source>
        <dbReference type="ARBA" id="ARBA00022722"/>
    </source>
</evidence>
<evidence type="ECO:0000259" key="7">
    <source>
        <dbReference type="Pfam" id="PF02272"/>
    </source>
</evidence>
<keyword evidence="4" id="KW-0378">Hydrolase</keyword>
<dbReference type="InterPro" id="IPR004610">
    <property type="entry name" value="RecJ"/>
</dbReference>
<evidence type="ECO:0000256" key="1">
    <source>
        <dbReference type="ARBA" id="ARBA00005915"/>
    </source>
</evidence>
<protein>
    <recommendedName>
        <fullName evidence="2">Single-stranded-DNA-specific exonuclease RecJ</fullName>
    </recommendedName>
</protein>
<dbReference type="Pfam" id="PF01368">
    <property type="entry name" value="DHH"/>
    <property type="match status" value="1"/>
</dbReference>
<evidence type="ECO:0000313" key="9">
    <source>
        <dbReference type="EMBL" id="SKB81823.1"/>
    </source>
</evidence>
<keyword evidence="5 9" id="KW-0269">Exonuclease</keyword>
<name>A0A1T5ED57_9FLAO</name>
<dbReference type="RefSeq" id="WP_079666565.1">
    <property type="nucleotide sequence ID" value="NZ_FUYZ01000003.1"/>
</dbReference>
<accession>A0A1T5ED57</accession>
<dbReference type="STRING" id="619805.SAMN05660477_01303"/>
<dbReference type="InterPro" id="IPR003156">
    <property type="entry name" value="DHHA1_dom"/>
</dbReference>
<evidence type="ECO:0000259" key="8">
    <source>
        <dbReference type="Pfam" id="PF17768"/>
    </source>
</evidence>
<evidence type="ECO:0000256" key="4">
    <source>
        <dbReference type="ARBA" id="ARBA00022801"/>
    </source>
</evidence>
<evidence type="ECO:0000256" key="5">
    <source>
        <dbReference type="ARBA" id="ARBA00022839"/>
    </source>
</evidence>
<dbReference type="GO" id="GO:0006281">
    <property type="term" value="P:DNA repair"/>
    <property type="evidence" value="ECO:0007669"/>
    <property type="project" value="InterPro"/>
</dbReference>
<dbReference type="GO" id="GO:0008409">
    <property type="term" value="F:5'-3' exonuclease activity"/>
    <property type="evidence" value="ECO:0007669"/>
    <property type="project" value="InterPro"/>
</dbReference>
<dbReference type="InterPro" id="IPR051673">
    <property type="entry name" value="SSDNA_exonuclease_RecJ"/>
</dbReference>
<dbReference type="GO" id="GO:0003676">
    <property type="term" value="F:nucleic acid binding"/>
    <property type="evidence" value="ECO:0007669"/>
    <property type="project" value="InterPro"/>
</dbReference>
<keyword evidence="3" id="KW-0540">Nuclease</keyword>
<dbReference type="Proteomes" id="UP000191112">
    <property type="component" value="Unassembled WGS sequence"/>
</dbReference>
<dbReference type="PANTHER" id="PTHR30255:SF2">
    <property type="entry name" value="SINGLE-STRANDED-DNA-SPECIFIC EXONUCLEASE RECJ"/>
    <property type="match status" value="1"/>
</dbReference>
<evidence type="ECO:0000313" key="10">
    <source>
        <dbReference type="Proteomes" id="UP000191112"/>
    </source>
</evidence>
<dbReference type="OrthoDB" id="9809852at2"/>
<evidence type="ECO:0000259" key="6">
    <source>
        <dbReference type="Pfam" id="PF01368"/>
    </source>
</evidence>
<dbReference type="Gene3D" id="3.90.1640.30">
    <property type="match status" value="1"/>
</dbReference>
<dbReference type="Pfam" id="PF02272">
    <property type="entry name" value="DHHA1"/>
    <property type="match status" value="1"/>
</dbReference>
<dbReference type="NCBIfam" id="TIGR00644">
    <property type="entry name" value="recJ"/>
    <property type="match status" value="1"/>
</dbReference>
<organism evidence="9 10">
    <name type="scientific">Soonwooa buanensis</name>
    <dbReference type="NCBI Taxonomy" id="619805"/>
    <lineage>
        <taxon>Bacteria</taxon>
        <taxon>Pseudomonadati</taxon>
        <taxon>Bacteroidota</taxon>
        <taxon>Flavobacteriia</taxon>
        <taxon>Flavobacteriales</taxon>
        <taxon>Weeksellaceae</taxon>
        <taxon>Chryseobacterium group</taxon>
        <taxon>Soonwooa</taxon>
    </lineage>
</organism>
<dbReference type="Pfam" id="PF17768">
    <property type="entry name" value="RecJ_OB"/>
    <property type="match status" value="1"/>
</dbReference>
<dbReference type="GO" id="GO:0006310">
    <property type="term" value="P:DNA recombination"/>
    <property type="evidence" value="ECO:0007669"/>
    <property type="project" value="InterPro"/>
</dbReference>
<dbReference type="SUPFAM" id="SSF64182">
    <property type="entry name" value="DHH phosphoesterases"/>
    <property type="match status" value="1"/>
</dbReference>
<feature type="domain" description="RecJ OB" evidence="8">
    <location>
        <begin position="456"/>
        <end position="564"/>
    </location>
</feature>
<keyword evidence="10" id="KW-1185">Reference proteome</keyword>
<gene>
    <name evidence="9" type="ORF">SAMN05660477_01303</name>
</gene>
<feature type="domain" description="DDH" evidence="6">
    <location>
        <begin position="80"/>
        <end position="232"/>
    </location>
</feature>
<evidence type="ECO:0000256" key="2">
    <source>
        <dbReference type="ARBA" id="ARBA00019841"/>
    </source>
</evidence>